<reference evidence="1" key="1">
    <citation type="submission" date="2021-11" db="EMBL/GenBank/DDBJ databases">
        <title>BS-T2-15 a new species belonging to the Comamonadaceae family isolated from the soil of a French oak forest.</title>
        <authorList>
            <person name="Mieszkin S."/>
            <person name="Alain K."/>
        </authorList>
    </citation>
    <scope>NUCLEOTIDE SEQUENCE</scope>
    <source>
        <strain evidence="1">BS-T2-15</strain>
    </source>
</reference>
<dbReference type="EMBL" id="JAJLJH010000001">
    <property type="protein sequence ID" value="MCK9684712.1"/>
    <property type="molecule type" value="Genomic_DNA"/>
</dbReference>
<keyword evidence="2" id="KW-1185">Reference proteome</keyword>
<dbReference type="AlphaFoldDB" id="A0A9X1YHW9"/>
<dbReference type="RefSeq" id="WP_275680736.1">
    <property type="nucleotide sequence ID" value="NZ_JAJLJH010000001.1"/>
</dbReference>
<comment type="caution">
    <text evidence="1">The sequence shown here is derived from an EMBL/GenBank/DDBJ whole genome shotgun (WGS) entry which is preliminary data.</text>
</comment>
<evidence type="ECO:0000313" key="1">
    <source>
        <dbReference type="EMBL" id="MCK9684712.1"/>
    </source>
</evidence>
<sequence>MAQFDDIGFLLMDVAKMCNVDAARIVTGDAIAASLAAPDQSGFHVVGSEAFQAPDGTQARLLLLNMKRRRLTEREQNVLRAMALHAQMQLV</sequence>
<gene>
    <name evidence="1" type="ORF">LPC04_03210</name>
</gene>
<protein>
    <submittedName>
        <fullName evidence="1">Uncharacterized protein</fullName>
    </submittedName>
</protein>
<organism evidence="1 2">
    <name type="scientific">Scleromatobacter humisilvae</name>
    <dbReference type="NCBI Taxonomy" id="2897159"/>
    <lineage>
        <taxon>Bacteria</taxon>
        <taxon>Pseudomonadati</taxon>
        <taxon>Pseudomonadota</taxon>
        <taxon>Betaproteobacteria</taxon>
        <taxon>Burkholderiales</taxon>
        <taxon>Sphaerotilaceae</taxon>
        <taxon>Scleromatobacter</taxon>
    </lineage>
</organism>
<proteinExistence type="predicted"/>
<dbReference type="Proteomes" id="UP001139353">
    <property type="component" value="Unassembled WGS sequence"/>
</dbReference>
<accession>A0A9X1YHW9</accession>
<evidence type="ECO:0000313" key="2">
    <source>
        <dbReference type="Proteomes" id="UP001139353"/>
    </source>
</evidence>
<name>A0A9X1YHW9_9BURK</name>